<keyword evidence="2" id="KW-1185">Reference proteome</keyword>
<proteinExistence type="predicted"/>
<reference evidence="2" key="1">
    <citation type="journal article" date="2019" name="Plant Biotechnol. J.">
        <title>Genome sequencing of the Australian wild diploid species Gossypium australe highlights disease resistance and delayed gland morphogenesis.</title>
        <authorList>
            <person name="Cai Y."/>
            <person name="Cai X."/>
            <person name="Wang Q."/>
            <person name="Wang P."/>
            <person name="Zhang Y."/>
            <person name="Cai C."/>
            <person name="Xu Y."/>
            <person name="Wang K."/>
            <person name="Zhou Z."/>
            <person name="Wang C."/>
            <person name="Geng S."/>
            <person name="Li B."/>
            <person name="Dong Q."/>
            <person name="Hou Y."/>
            <person name="Wang H."/>
            <person name="Ai P."/>
            <person name="Liu Z."/>
            <person name="Yi F."/>
            <person name="Sun M."/>
            <person name="An G."/>
            <person name="Cheng J."/>
            <person name="Zhang Y."/>
            <person name="Shi Q."/>
            <person name="Xie Y."/>
            <person name="Shi X."/>
            <person name="Chang Y."/>
            <person name="Huang F."/>
            <person name="Chen Y."/>
            <person name="Hong S."/>
            <person name="Mi L."/>
            <person name="Sun Q."/>
            <person name="Zhang L."/>
            <person name="Zhou B."/>
            <person name="Peng R."/>
            <person name="Zhang X."/>
            <person name="Liu F."/>
        </authorList>
    </citation>
    <scope>NUCLEOTIDE SEQUENCE [LARGE SCALE GENOMIC DNA]</scope>
    <source>
        <strain evidence="2">cv. PA1801</strain>
    </source>
</reference>
<protein>
    <submittedName>
        <fullName evidence="1">Uncharacterized protein</fullName>
    </submittedName>
</protein>
<gene>
    <name evidence="1" type="ORF">EPI10_016390</name>
</gene>
<accession>A0A5B6VNG1</accession>
<evidence type="ECO:0000313" key="2">
    <source>
        <dbReference type="Proteomes" id="UP000325315"/>
    </source>
</evidence>
<dbReference type="EMBL" id="SMMG02000006">
    <property type="protein sequence ID" value="KAA3470702.1"/>
    <property type="molecule type" value="Genomic_DNA"/>
</dbReference>
<dbReference type="AlphaFoldDB" id="A0A5B6VNG1"/>
<sequence>MRLVWEIILTVFSLFHYNFKEIRLGDKVCFDLTFCDFRGVGPVDSSILLHHPLGNMTCEIDLWIHAYA</sequence>
<dbReference type="Proteomes" id="UP000325315">
    <property type="component" value="Unassembled WGS sequence"/>
</dbReference>
<comment type="caution">
    <text evidence="1">The sequence shown here is derived from an EMBL/GenBank/DDBJ whole genome shotgun (WGS) entry which is preliminary data.</text>
</comment>
<evidence type="ECO:0000313" key="1">
    <source>
        <dbReference type="EMBL" id="KAA3470702.1"/>
    </source>
</evidence>
<name>A0A5B6VNG1_9ROSI</name>
<organism evidence="1 2">
    <name type="scientific">Gossypium australe</name>
    <dbReference type="NCBI Taxonomy" id="47621"/>
    <lineage>
        <taxon>Eukaryota</taxon>
        <taxon>Viridiplantae</taxon>
        <taxon>Streptophyta</taxon>
        <taxon>Embryophyta</taxon>
        <taxon>Tracheophyta</taxon>
        <taxon>Spermatophyta</taxon>
        <taxon>Magnoliopsida</taxon>
        <taxon>eudicotyledons</taxon>
        <taxon>Gunneridae</taxon>
        <taxon>Pentapetalae</taxon>
        <taxon>rosids</taxon>
        <taxon>malvids</taxon>
        <taxon>Malvales</taxon>
        <taxon>Malvaceae</taxon>
        <taxon>Malvoideae</taxon>
        <taxon>Gossypium</taxon>
    </lineage>
</organism>